<name>A0A9P7G1I4_9AGAR</name>
<dbReference type="OrthoDB" id="3035187at2759"/>
<feature type="region of interest" description="Disordered" evidence="1">
    <location>
        <begin position="1"/>
        <end position="105"/>
    </location>
</feature>
<sequence length="148" mass="15645">MAKSTTSLNAQVPLGTRTISAAAFRRPQRMASGDLPPSLADGRSTSPLSVKKRLPSSPYPQQREASPNRRGRSGSPAQAPAAAPTQVLPPIPTQDDDYDYLGAYVDTGSLPDAPGDARSYVQPAAGNHIRAQGYGEGRFATDLDGRLR</sequence>
<evidence type="ECO:0000313" key="2">
    <source>
        <dbReference type="EMBL" id="KAG5641089.1"/>
    </source>
</evidence>
<dbReference type="Proteomes" id="UP000775547">
    <property type="component" value="Unassembled WGS sequence"/>
</dbReference>
<accession>A0A9P7G1I4</accession>
<dbReference type="EMBL" id="JABCKV010000391">
    <property type="protein sequence ID" value="KAG5641089.1"/>
    <property type="molecule type" value="Genomic_DNA"/>
</dbReference>
<feature type="compositionally biased region" description="Polar residues" evidence="1">
    <location>
        <begin position="1"/>
        <end position="10"/>
    </location>
</feature>
<evidence type="ECO:0000313" key="3">
    <source>
        <dbReference type="Proteomes" id="UP000775547"/>
    </source>
</evidence>
<protein>
    <submittedName>
        <fullName evidence="2">Uncharacterized protein</fullName>
    </submittedName>
</protein>
<reference evidence="2" key="2">
    <citation type="submission" date="2021-10" db="EMBL/GenBank/DDBJ databases">
        <title>Phylogenomics reveals ancestral predisposition of the termite-cultivated fungus Termitomyces towards a domesticated lifestyle.</title>
        <authorList>
            <person name="Auxier B."/>
            <person name="Grum-Grzhimaylo A."/>
            <person name="Cardenas M.E."/>
            <person name="Lodge J.D."/>
            <person name="Laessoe T."/>
            <person name="Pedersen O."/>
            <person name="Smith M.E."/>
            <person name="Kuyper T.W."/>
            <person name="Franco-Molano E.A."/>
            <person name="Baroni T.J."/>
            <person name="Aanen D.K."/>
        </authorList>
    </citation>
    <scope>NUCLEOTIDE SEQUENCE</scope>
    <source>
        <strain evidence="2">AP01</strain>
        <tissue evidence="2">Mycelium</tissue>
    </source>
</reference>
<reference evidence="2" key="1">
    <citation type="submission" date="2020-07" db="EMBL/GenBank/DDBJ databases">
        <authorList>
            <person name="Nieuwenhuis M."/>
            <person name="Van De Peppel L.J.J."/>
        </authorList>
    </citation>
    <scope>NUCLEOTIDE SEQUENCE</scope>
    <source>
        <strain evidence="2">AP01</strain>
        <tissue evidence="2">Mycelium</tissue>
    </source>
</reference>
<dbReference type="AlphaFoldDB" id="A0A9P7G1I4"/>
<evidence type="ECO:0000256" key="1">
    <source>
        <dbReference type="SAM" id="MobiDB-lite"/>
    </source>
</evidence>
<proteinExistence type="predicted"/>
<feature type="compositionally biased region" description="Low complexity" evidence="1">
    <location>
        <begin position="76"/>
        <end position="86"/>
    </location>
</feature>
<gene>
    <name evidence="2" type="ORF">DXG03_006046</name>
</gene>
<keyword evidence="3" id="KW-1185">Reference proteome</keyword>
<organism evidence="2 3">
    <name type="scientific">Asterophora parasitica</name>
    <dbReference type="NCBI Taxonomy" id="117018"/>
    <lineage>
        <taxon>Eukaryota</taxon>
        <taxon>Fungi</taxon>
        <taxon>Dikarya</taxon>
        <taxon>Basidiomycota</taxon>
        <taxon>Agaricomycotina</taxon>
        <taxon>Agaricomycetes</taxon>
        <taxon>Agaricomycetidae</taxon>
        <taxon>Agaricales</taxon>
        <taxon>Tricholomatineae</taxon>
        <taxon>Lyophyllaceae</taxon>
        <taxon>Asterophora</taxon>
    </lineage>
</organism>
<comment type="caution">
    <text evidence="2">The sequence shown here is derived from an EMBL/GenBank/DDBJ whole genome shotgun (WGS) entry which is preliminary data.</text>
</comment>